<accession>A0A5N6NX85</accession>
<dbReference type="AlphaFoldDB" id="A0A5N6NX85"/>
<sequence>MSNDLRSWFVTFPNGTKSGRLSLARYAPDHRLGWGYAPRARKSEKRHKKSDFIHTLISFLPHDVFSLLDTTNLHFQLSNSILKLYNRVDHTRERLCKFGSSFYLQNSV</sequence>
<dbReference type="Proteomes" id="UP000326396">
    <property type="component" value="Linkage Group LG16"/>
</dbReference>
<comment type="caution">
    <text evidence="1">The sequence shown here is derived from an EMBL/GenBank/DDBJ whole genome shotgun (WGS) entry which is preliminary data.</text>
</comment>
<reference evidence="1 2" key="1">
    <citation type="submission" date="2019-05" db="EMBL/GenBank/DDBJ databases">
        <title>Mikania micrantha, genome provides insights into the molecular mechanism of rapid growth.</title>
        <authorList>
            <person name="Liu B."/>
        </authorList>
    </citation>
    <scope>NUCLEOTIDE SEQUENCE [LARGE SCALE GENOMIC DNA]</scope>
    <source>
        <strain evidence="1">NLD-2019</strain>
        <tissue evidence="1">Leaf</tissue>
    </source>
</reference>
<proteinExistence type="predicted"/>
<gene>
    <name evidence="1" type="ORF">E3N88_15607</name>
</gene>
<evidence type="ECO:0000313" key="1">
    <source>
        <dbReference type="EMBL" id="KAD5507904.1"/>
    </source>
</evidence>
<keyword evidence="2" id="KW-1185">Reference proteome</keyword>
<evidence type="ECO:0000313" key="2">
    <source>
        <dbReference type="Proteomes" id="UP000326396"/>
    </source>
</evidence>
<name>A0A5N6NX85_9ASTR</name>
<organism evidence="1 2">
    <name type="scientific">Mikania micrantha</name>
    <name type="common">bitter vine</name>
    <dbReference type="NCBI Taxonomy" id="192012"/>
    <lineage>
        <taxon>Eukaryota</taxon>
        <taxon>Viridiplantae</taxon>
        <taxon>Streptophyta</taxon>
        <taxon>Embryophyta</taxon>
        <taxon>Tracheophyta</taxon>
        <taxon>Spermatophyta</taxon>
        <taxon>Magnoliopsida</taxon>
        <taxon>eudicotyledons</taxon>
        <taxon>Gunneridae</taxon>
        <taxon>Pentapetalae</taxon>
        <taxon>asterids</taxon>
        <taxon>campanulids</taxon>
        <taxon>Asterales</taxon>
        <taxon>Asteraceae</taxon>
        <taxon>Asteroideae</taxon>
        <taxon>Heliantheae alliance</taxon>
        <taxon>Eupatorieae</taxon>
        <taxon>Mikania</taxon>
    </lineage>
</organism>
<dbReference type="EMBL" id="SZYD01000008">
    <property type="protein sequence ID" value="KAD5507904.1"/>
    <property type="molecule type" value="Genomic_DNA"/>
</dbReference>
<protein>
    <submittedName>
        <fullName evidence="1">Uncharacterized protein</fullName>
    </submittedName>
</protein>